<gene>
    <name evidence="24" type="ORF">SORBI_3003G072100</name>
</gene>
<keyword evidence="25" id="KW-1185">Reference proteome</keyword>
<dbReference type="Gene3D" id="3.30.200.20">
    <property type="entry name" value="Phosphorylase Kinase, domain 1"/>
    <property type="match status" value="1"/>
</dbReference>
<comment type="catalytic activity">
    <reaction evidence="16 18">
        <text>L-threonyl-[protein] + ATP = O-phospho-L-threonyl-[protein] + ADP + H(+)</text>
        <dbReference type="Rhea" id="RHEA:46608"/>
        <dbReference type="Rhea" id="RHEA-COMP:11060"/>
        <dbReference type="Rhea" id="RHEA-COMP:11605"/>
        <dbReference type="ChEBI" id="CHEBI:15378"/>
        <dbReference type="ChEBI" id="CHEBI:30013"/>
        <dbReference type="ChEBI" id="CHEBI:30616"/>
        <dbReference type="ChEBI" id="CHEBI:61977"/>
        <dbReference type="ChEBI" id="CHEBI:456216"/>
        <dbReference type="EC" id="2.7.11.1"/>
    </reaction>
</comment>
<evidence type="ECO:0000256" key="20">
    <source>
        <dbReference type="SAM" id="MobiDB-lite"/>
    </source>
</evidence>
<protein>
    <recommendedName>
        <fullName evidence="18">Receptor-like serine/threonine-protein kinase</fullName>
        <ecNumber evidence="18">2.7.11.1</ecNumber>
    </recommendedName>
</protein>
<dbReference type="Pfam" id="PF07714">
    <property type="entry name" value="PK_Tyr_Ser-Thr"/>
    <property type="match status" value="1"/>
</dbReference>
<comment type="subcellular location">
    <subcellularLocation>
        <location evidence="1">Membrane</location>
        <topology evidence="1">Single-pass type I membrane protein</topology>
    </subcellularLocation>
</comment>
<dbReference type="PROSITE" id="PS00107">
    <property type="entry name" value="PROTEIN_KINASE_ATP"/>
    <property type="match status" value="1"/>
</dbReference>
<dbReference type="InterPro" id="IPR017441">
    <property type="entry name" value="Protein_kinase_ATP_BS"/>
</dbReference>
<feature type="compositionally biased region" description="Acidic residues" evidence="20">
    <location>
        <begin position="752"/>
        <end position="761"/>
    </location>
</feature>
<keyword evidence="12 21" id="KW-0472">Membrane</keyword>
<dbReference type="OMA" id="YDLTPPM"/>
<dbReference type="STRING" id="4558.A0A1B6Q1T4"/>
<keyword evidence="14" id="KW-0675">Receptor</keyword>
<dbReference type="SMART" id="SM00108">
    <property type="entry name" value="B_lectin"/>
    <property type="match status" value="1"/>
</dbReference>
<feature type="domain" description="Bulb-type lectin" evidence="23">
    <location>
        <begin position="23"/>
        <end position="157"/>
    </location>
</feature>
<evidence type="ECO:0000256" key="21">
    <source>
        <dbReference type="SAM" id="Phobius"/>
    </source>
</evidence>
<dbReference type="GO" id="GO:0106310">
    <property type="term" value="F:protein serine kinase activity"/>
    <property type="evidence" value="ECO:0007669"/>
    <property type="project" value="RHEA"/>
</dbReference>
<evidence type="ECO:0000256" key="2">
    <source>
        <dbReference type="ARBA" id="ARBA00022527"/>
    </source>
</evidence>
<dbReference type="Gene3D" id="2.90.10.10">
    <property type="entry name" value="Bulb-type lectin domain"/>
    <property type="match status" value="2"/>
</dbReference>
<evidence type="ECO:0000256" key="12">
    <source>
        <dbReference type="ARBA" id="ARBA00023136"/>
    </source>
</evidence>
<evidence type="ECO:0000259" key="23">
    <source>
        <dbReference type="PROSITE" id="PS50927"/>
    </source>
</evidence>
<evidence type="ECO:0000256" key="4">
    <source>
        <dbReference type="ARBA" id="ARBA00022679"/>
    </source>
</evidence>
<dbReference type="EMBL" id="CM000762">
    <property type="protein sequence ID" value="KXG31888.2"/>
    <property type="molecule type" value="Genomic_DNA"/>
</dbReference>
<dbReference type="Pfam" id="PF08276">
    <property type="entry name" value="PAN_2"/>
    <property type="match status" value="1"/>
</dbReference>
<evidence type="ECO:0000313" key="25">
    <source>
        <dbReference type="Proteomes" id="UP000000768"/>
    </source>
</evidence>
<dbReference type="GO" id="GO:0004672">
    <property type="term" value="F:protein kinase activity"/>
    <property type="evidence" value="ECO:0000318"/>
    <property type="project" value="GO_Central"/>
</dbReference>
<dbReference type="PANTHER" id="PTHR47976">
    <property type="entry name" value="G-TYPE LECTIN S-RECEPTOR-LIKE SERINE/THREONINE-PROTEIN KINASE SD2-5"/>
    <property type="match status" value="1"/>
</dbReference>
<dbReference type="GO" id="GO:0016020">
    <property type="term" value="C:membrane"/>
    <property type="evidence" value="ECO:0007669"/>
    <property type="project" value="UniProtKB-SubCell"/>
</dbReference>
<dbReference type="EC" id="2.7.11.1" evidence="18"/>
<reference evidence="24 25" key="1">
    <citation type="journal article" date="2009" name="Nature">
        <title>The Sorghum bicolor genome and the diversification of grasses.</title>
        <authorList>
            <person name="Paterson A.H."/>
            <person name="Bowers J.E."/>
            <person name="Bruggmann R."/>
            <person name="Dubchak I."/>
            <person name="Grimwood J."/>
            <person name="Gundlach H."/>
            <person name="Haberer G."/>
            <person name="Hellsten U."/>
            <person name="Mitros T."/>
            <person name="Poliakov A."/>
            <person name="Schmutz J."/>
            <person name="Spannagl M."/>
            <person name="Tang H."/>
            <person name="Wang X."/>
            <person name="Wicker T."/>
            <person name="Bharti A.K."/>
            <person name="Chapman J."/>
            <person name="Feltus F.A."/>
            <person name="Gowik U."/>
            <person name="Grigoriev I.V."/>
            <person name="Lyons E."/>
            <person name="Maher C.A."/>
            <person name="Martis M."/>
            <person name="Narechania A."/>
            <person name="Otillar R.P."/>
            <person name="Penning B.W."/>
            <person name="Salamov A.A."/>
            <person name="Wang Y."/>
            <person name="Zhang L."/>
            <person name="Carpita N.C."/>
            <person name="Freeling M."/>
            <person name="Gingle A.R."/>
            <person name="Hash C.T."/>
            <person name="Keller B."/>
            <person name="Klein P."/>
            <person name="Kresovich S."/>
            <person name="McCann M.C."/>
            <person name="Ming R."/>
            <person name="Peterson D.G."/>
            <person name="Mehboob-ur-Rahman"/>
            <person name="Ware D."/>
            <person name="Westhoff P."/>
            <person name="Mayer K.F."/>
            <person name="Messing J."/>
            <person name="Rokhsar D.S."/>
        </authorList>
    </citation>
    <scope>NUCLEOTIDE SEQUENCE [LARGE SCALE GENOMIC DNA]</scope>
    <source>
        <strain evidence="25">cv. BTx623</strain>
    </source>
</reference>
<keyword evidence="11 21" id="KW-1133">Transmembrane helix</keyword>
<evidence type="ECO:0000313" key="24">
    <source>
        <dbReference type="EMBL" id="KXG31888.2"/>
    </source>
</evidence>
<evidence type="ECO:0000256" key="17">
    <source>
        <dbReference type="ARBA" id="ARBA00048679"/>
    </source>
</evidence>
<evidence type="ECO:0000256" key="10">
    <source>
        <dbReference type="ARBA" id="ARBA00022840"/>
    </source>
</evidence>
<dbReference type="PANTHER" id="PTHR47976:SF77">
    <property type="entry name" value="RECEPTOR-LIKE SERINE_THREONINE-PROTEIN KINASE"/>
    <property type="match status" value="1"/>
</dbReference>
<dbReference type="AlphaFoldDB" id="A0A1B6Q1T4"/>
<keyword evidence="6" id="KW-0732">Signal</keyword>
<sequence length="871" mass="94755">MTRAPWPSDNDPYVLVAMSTTTRSSLAAGDSLTPPNYITSPSGDFAFGFRALLDSNSSFLLAIWFRFDAGRKVVWFAADAAGSGSAVVVAAGQSVLNLTAAGQLSLLAAAASPSNAALLWSPYTDPSQNYGSLLALRDTGNLQFLAADGTTVVWESFGHPTDTLLPGQVMPPGTLLRSRASDDDDTDYSSTGRFILIVQNDGNIVWYRTDLPGGSSTSSNAYWSTQTCCVANGNTTLFFDAELVGHLYYQLTDGTSRNLTAPQRVPASAAGTGSSFFYQHATLDPDGILRVYILPNNTGGHGGGGNATTWSVVNPPVPSDGCQAVTNGRRGMCGPNSYCVYDADNRLDCECLAGYTFLHTQSRYQGCAPAFLQDTCNNNDHRRTKSHASEFQLVELPNTYWVDTIFYEQHQSVTAAQCQDLCLHNCHCAAALFNGSSNSCLEAPMLTAGWQQNGTSISTLVKVRIRGPPAVILPYAVIAGLGMLFLVTACILLVHCYITNRNARNRKHLSATVFTRKELRRATNGFSKLLGQGGFGKVYHGIVKSLEPHDVAVKELRSGDEYQETEFENEVQSIGRIHHKNLVRMVGYCKEGVHRMLVFEFMPGGSLGDVLFKPSGERRPSWSWRAEAAVAIARGLEYLHYGCTAQIVHCDIKPDNILLDDRRIPKITDFGIARLLDGDKLKQTITHVRGTLGYLAPEWFSSERKVDSKVDVFSFGVVLLEMICCRKHPPPPPPPAPAPADDGGQDGPRCSDDDDDSEEDIGMPVTLRAWVSDLVREGEVWRAVQGDKEALQDLERVERFARIASWCVQGEPSMRPTMRSVVWMMEGAMEVDVLLPADDPPAPRRVHDFSAAAAATMDPLSAIAGAQARKG</sequence>
<feature type="binding site" evidence="19">
    <location>
        <position position="554"/>
    </location>
    <ligand>
        <name>ATP</name>
        <dbReference type="ChEBI" id="CHEBI:30616"/>
    </ligand>
</feature>
<comment type="catalytic activity">
    <reaction evidence="17 18">
        <text>L-seryl-[protein] + ATP = O-phospho-L-seryl-[protein] + ADP + H(+)</text>
        <dbReference type="Rhea" id="RHEA:17989"/>
        <dbReference type="Rhea" id="RHEA-COMP:9863"/>
        <dbReference type="Rhea" id="RHEA-COMP:11604"/>
        <dbReference type="ChEBI" id="CHEBI:15378"/>
        <dbReference type="ChEBI" id="CHEBI:29999"/>
        <dbReference type="ChEBI" id="CHEBI:30616"/>
        <dbReference type="ChEBI" id="CHEBI:83421"/>
        <dbReference type="ChEBI" id="CHEBI:456216"/>
        <dbReference type="EC" id="2.7.11.1"/>
    </reaction>
</comment>
<evidence type="ECO:0000256" key="1">
    <source>
        <dbReference type="ARBA" id="ARBA00004479"/>
    </source>
</evidence>
<feature type="transmembrane region" description="Helical" evidence="21">
    <location>
        <begin position="472"/>
        <end position="498"/>
    </location>
</feature>
<dbReference type="Pfam" id="PF01453">
    <property type="entry name" value="B_lectin"/>
    <property type="match status" value="1"/>
</dbReference>
<keyword evidence="8 18" id="KW-0547">Nucleotide-binding</keyword>
<keyword evidence="9 18" id="KW-0418">Kinase</keyword>
<keyword evidence="13" id="KW-1015">Disulfide bond</keyword>
<dbReference type="SUPFAM" id="SSF56112">
    <property type="entry name" value="Protein kinase-like (PK-like)"/>
    <property type="match status" value="1"/>
</dbReference>
<name>A0A1B6Q1T4_SORBI</name>
<evidence type="ECO:0000259" key="22">
    <source>
        <dbReference type="PROSITE" id="PS50011"/>
    </source>
</evidence>
<reference evidence="25" key="2">
    <citation type="journal article" date="2018" name="Plant J.">
        <title>The Sorghum bicolor reference genome: improved assembly, gene annotations, a transcriptome atlas, and signatures of genome organization.</title>
        <authorList>
            <person name="McCormick R.F."/>
            <person name="Truong S.K."/>
            <person name="Sreedasyam A."/>
            <person name="Jenkins J."/>
            <person name="Shu S."/>
            <person name="Sims D."/>
            <person name="Kennedy M."/>
            <person name="Amirebrahimi M."/>
            <person name="Weers B.D."/>
            <person name="McKinley B."/>
            <person name="Mattison A."/>
            <person name="Morishige D.T."/>
            <person name="Grimwood J."/>
            <person name="Schmutz J."/>
            <person name="Mullet J.E."/>
        </authorList>
    </citation>
    <scope>NUCLEOTIDE SEQUENCE [LARGE SCALE GENOMIC DNA]</scope>
    <source>
        <strain evidence="25">cv. BTx623</strain>
    </source>
</reference>
<dbReference type="PROSITE" id="PS50011">
    <property type="entry name" value="PROTEIN_KINASE_DOM"/>
    <property type="match status" value="1"/>
</dbReference>
<evidence type="ECO:0000256" key="5">
    <source>
        <dbReference type="ARBA" id="ARBA00022692"/>
    </source>
</evidence>
<dbReference type="Gramene" id="KXG31888">
    <property type="protein sequence ID" value="KXG31888"/>
    <property type="gene ID" value="SORBI_3003G072100"/>
</dbReference>
<evidence type="ECO:0000256" key="7">
    <source>
        <dbReference type="ARBA" id="ARBA00022734"/>
    </source>
</evidence>
<dbReference type="SUPFAM" id="SSF51110">
    <property type="entry name" value="alpha-D-mannose-specific plant lectins"/>
    <property type="match status" value="1"/>
</dbReference>
<dbReference type="Proteomes" id="UP000000768">
    <property type="component" value="Chromosome 3"/>
</dbReference>
<evidence type="ECO:0000256" key="13">
    <source>
        <dbReference type="ARBA" id="ARBA00023157"/>
    </source>
</evidence>
<keyword evidence="3" id="KW-0245">EGF-like domain</keyword>
<evidence type="ECO:0000256" key="19">
    <source>
        <dbReference type="PROSITE-ProRule" id="PRU10141"/>
    </source>
</evidence>
<evidence type="ECO:0000256" key="15">
    <source>
        <dbReference type="ARBA" id="ARBA00023180"/>
    </source>
</evidence>
<dbReference type="GO" id="GO:0051707">
    <property type="term" value="P:response to other organism"/>
    <property type="evidence" value="ECO:0007669"/>
    <property type="project" value="UniProtKB-ARBA"/>
</dbReference>
<dbReference type="eggNOG" id="ENOG502QQEW">
    <property type="taxonomic scope" value="Eukaryota"/>
</dbReference>
<dbReference type="SMART" id="SM00220">
    <property type="entry name" value="S_TKc"/>
    <property type="match status" value="1"/>
</dbReference>
<evidence type="ECO:0000256" key="8">
    <source>
        <dbReference type="ARBA" id="ARBA00022741"/>
    </source>
</evidence>
<dbReference type="PROSITE" id="PS00108">
    <property type="entry name" value="PROTEIN_KINASE_ST"/>
    <property type="match status" value="1"/>
</dbReference>
<keyword evidence="5 21" id="KW-0812">Transmembrane</keyword>
<proteinExistence type="inferred from homology"/>
<evidence type="ECO:0000256" key="3">
    <source>
        <dbReference type="ARBA" id="ARBA00022536"/>
    </source>
</evidence>
<evidence type="ECO:0000256" key="11">
    <source>
        <dbReference type="ARBA" id="ARBA00022989"/>
    </source>
</evidence>
<organism evidence="24 25">
    <name type="scientific">Sorghum bicolor</name>
    <name type="common">Sorghum</name>
    <name type="synonym">Sorghum vulgare</name>
    <dbReference type="NCBI Taxonomy" id="4558"/>
    <lineage>
        <taxon>Eukaryota</taxon>
        <taxon>Viridiplantae</taxon>
        <taxon>Streptophyta</taxon>
        <taxon>Embryophyta</taxon>
        <taxon>Tracheophyta</taxon>
        <taxon>Spermatophyta</taxon>
        <taxon>Magnoliopsida</taxon>
        <taxon>Liliopsida</taxon>
        <taxon>Poales</taxon>
        <taxon>Poaceae</taxon>
        <taxon>PACMAD clade</taxon>
        <taxon>Panicoideae</taxon>
        <taxon>Andropogonodae</taxon>
        <taxon>Andropogoneae</taxon>
        <taxon>Sorghinae</taxon>
        <taxon>Sorghum</taxon>
    </lineage>
</organism>
<dbReference type="PIRSF" id="PIRSF000641">
    <property type="entry name" value="SRK"/>
    <property type="match status" value="1"/>
</dbReference>
<dbReference type="InterPro" id="IPR001480">
    <property type="entry name" value="Bulb-type_lectin_dom"/>
</dbReference>
<dbReference type="InterPro" id="IPR024171">
    <property type="entry name" value="SRK-like_kinase"/>
</dbReference>
<evidence type="ECO:0000256" key="16">
    <source>
        <dbReference type="ARBA" id="ARBA00047899"/>
    </source>
</evidence>
<dbReference type="InterPro" id="IPR036426">
    <property type="entry name" value="Bulb-type_lectin_dom_sf"/>
</dbReference>
<keyword evidence="15" id="KW-0325">Glycoprotein</keyword>
<dbReference type="FunFam" id="3.30.200.20:FF:000059">
    <property type="entry name" value="S-receptor-like serine/threonine-protein kinase"/>
    <property type="match status" value="1"/>
</dbReference>
<feature type="region of interest" description="Disordered" evidence="20">
    <location>
        <begin position="728"/>
        <end position="762"/>
    </location>
</feature>
<dbReference type="GO" id="GO:0004674">
    <property type="term" value="F:protein serine/threonine kinase activity"/>
    <property type="evidence" value="ECO:0007669"/>
    <property type="project" value="UniProtKB-KW"/>
</dbReference>
<dbReference type="InterPro" id="IPR008271">
    <property type="entry name" value="Ser/Thr_kinase_AS"/>
</dbReference>
<keyword evidence="10 18" id="KW-0067">ATP-binding</keyword>
<dbReference type="InterPro" id="IPR001245">
    <property type="entry name" value="Ser-Thr/Tyr_kinase_cat_dom"/>
</dbReference>
<keyword evidence="2 18" id="KW-0723">Serine/threonine-protein kinase</keyword>
<evidence type="ECO:0000256" key="9">
    <source>
        <dbReference type="ARBA" id="ARBA00022777"/>
    </source>
</evidence>
<keyword evidence="7" id="KW-0430">Lectin</keyword>
<keyword evidence="4 18" id="KW-0808">Transferase</keyword>
<feature type="domain" description="Protein kinase" evidence="22">
    <location>
        <begin position="524"/>
        <end position="835"/>
    </location>
</feature>
<dbReference type="FunFam" id="1.10.510.10:FF:000384">
    <property type="entry name" value="G-type lectin S-receptor-like serine/threonine-protein kinase"/>
    <property type="match status" value="1"/>
</dbReference>
<dbReference type="GO" id="GO:0030246">
    <property type="term" value="F:carbohydrate binding"/>
    <property type="evidence" value="ECO:0007669"/>
    <property type="project" value="UniProtKB-KW"/>
</dbReference>
<dbReference type="InterPro" id="IPR000719">
    <property type="entry name" value="Prot_kinase_dom"/>
</dbReference>
<dbReference type="InterPro" id="IPR003609">
    <property type="entry name" value="Pan_app"/>
</dbReference>
<accession>A0A1B6Q1T4</accession>
<dbReference type="Gene3D" id="1.10.510.10">
    <property type="entry name" value="Transferase(Phosphotransferase) domain 1"/>
    <property type="match status" value="1"/>
</dbReference>
<evidence type="ECO:0000256" key="14">
    <source>
        <dbReference type="ARBA" id="ARBA00023170"/>
    </source>
</evidence>
<dbReference type="PROSITE" id="PS50927">
    <property type="entry name" value="BULB_LECTIN"/>
    <property type="match status" value="1"/>
</dbReference>
<dbReference type="InterPro" id="IPR051343">
    <property type="entry name" value="G-type_lectin_kinases/EP1-like"/>
</dbReference>
<comment type="similarity">
    <text evidence="18">Belongs to the protein kinase superfamily. Ser/Thr protein kinase family.</text>
</comment>
<evidence type="ECO:0000256" key="6">
    <source>
        <dbReference type="ARBA" id="ARBA00022729"/>
    </source>
</evidence>
<evidence type="ECO:0000256" key="18">
    <source>
        <dbReference type="PIRNR" id="PIRNR000641"/>
    </source>
</evidence>
<dbReference type="InParanoid" id="A0A1B6Q1T4"/>
<dbReference type="InterPro" id="IPR011009">
    <property type="entry name" value="Kinase-like_dom_sf"/>
</dbReference>
<dbReference type="GO" id="GO:0005524">
    <property type="term" value="F:ATP binding"/>
    <property type="evidence" value="ECO:0007669"/>
    <property type="project" value="UniProtKB-UniRule"/>
</dbReference>